<sequence>MQELRQIGSELRSAAQKIPSYNKKMIIIVVYSICTLYYISCILYSWHVSSILQRPCMFGWFSRNYQHHVRNRNTPQQSSWHFIRRLYRSLCFQLHYEQKMGLFEK</sequence>
<feature type="transmembrane region" description="Helical" evidence="1">
    <location>
        <begin position="25"/>
        <end position="46"/>
    </location>
</feature>
<proteinExistence type="predicted"/>
<gene>
    <name evidence="2" type="ORF">HINF_LOCUS36460</name>
    <name evidence="3" type="ORF">HINF_LOCUS56349</name>
</gene>
<comment type="caution">
    <text evidence="2">The sequence shown here is derived from an EMBL/GenBank/DDBJ whole genome shotgun (WGS) entry which is preliminary data.</text>
</comment>
<keyword evidence="4" id="KW-1185">Reference proteome</keyword>
<dbReference type="Proteomes" id="UP001642409">
    <property type="component" value="Unassembled WGS sequence"/>
</dbReference>
<evidence type="ECO:0000313" key="4">
    <source>
        <dbReference type="Proteomes" id="UP001642409"/>
    </source>
</evidence>
<reference evidence="2" key="1">
    <citation type="submission" date="2023-06" db="EMBL/GenBank/DDBJ databases">
        <authorList>
            <person name="Kurt Z."/>
        </authorList>
    </citation>
    <scope>NUCLEOTIDE SEQUENCE</scope>
</reference>
<dbReference type="EMBL" id="CATOUU010000791">
    <property type="protein sequence ID" value="CAI9948815.1"/>
    <property type="molecule type" value="Genomic_DNA"/>
</dbReference>
<organism evidence="2">
    <name type="scientific">Hexamita inflata</name>
    <dbReference type="NCBI Taxonomy" id="28002"/>
    <lineage>
        <taxon>Eukaryota</taxon>
        <taxon>Metamonada</taxon>
        <taxon>Diplomonadida</taxon>
        <taxon>Hexamitidae</taxon>
        <taxon>Hexamitinae</taxon>
        <taxon>Hexamita</taxon>
    </lineage>
</organism>
<dbReference type="EMBL" id="CAXDID020000304">
    <property type="protein sequence ID" value="CAL6073956.1"/>
    <property type="molecule type" value="Genomic_DNA"/>
</dbReference>
<dbReference type="AlphaFoldDB" id="A0AA86QAZ8"/>
<protein>
    <submittedName>
        <fullName evidence="3">Hypothetical_protein</fullName>
    </submittedName>
</protein>
<reference evidence="3 4" key="2">
    <citation type="submission" date="2024-07" db="EMBL/GenBank/DDBJ databases">
        <authorList>
            <person name="Akdeniz Z."/>
        </authorList>
    </citation>
    <scope>NUCLEOTIDE SEQUENCE [LARGE SCALE GENOMIC DNA]</scope>
</reference>
<keyword evidence="1" id="KW-0812">Transmembrane</keyword>
<name>A0AA86QAZ8_9EUKA</name>
<keyword evidence="1" id="KW-0472">Membrane</keyword>
<keyword evidence="1" id="KW-1133">Transmembrane helix</keyword>
<accession>A0AA86QAZ8</accession>
<evidence type="ECO:0000256" key="1">
    <source>
        <dbReference type="SAM" id="Phobius"/>
    </source>
</evidence>
<evidence type="ECO:0000313" key="3">
    <source>
        <dbReference type="EMBL" id="CAL6073956.1"/>
    </source>
</evidence>
<evidence type="ECO:0000313" key="2">
    <source>
        <dbReference type="EMBL" id="CAI9948815.1"/>
    </source>
</evidence>